<feature type="transmembrane region" description="Helical" evidence="8">
    <location>
        <begin position="196"/>
        <end position="216"/>
    </location>
</feature>
<evidence type="ECO:0000256" key="5">
    <source>
        <dbReference type="ARBA" id="ARBA00022989"/>
    </source>
</evidence>
<accession>I1XJR9</accession>
<proteinExistence type="predicted"/>
<keyword evidence="4" id="KW-0125">Carotenoid biosynthesis</keyword>
<keyword evidence="6 8" id="KW-0472">Membrane</keyword>
<dbReference type="AlphaFoldDB" id="I1XJR9"/>
<feature type="transmembrane region" description="Helical" evidence="8">
    <location>
        <begin position="133"/>
        <end position="150"/>
    </location>
</feature>
<evidence type="ECO:0000256" key="6">
    <source>
        <dbReference type="ARBA" id="ARBA00023136"/>
    </source>
</evidence>
<protein>
    <recommendedName>
        <fullName evidence="9">Lycopene cyclase domain-containing protein</fullName>
    </recommendedName>
</protein>
<name>I1XJR9_METNJ</name>
<dbReference type="GO" id="GO:0016117">
    <property type="term" value="P:carotenoid biosynthetic process"/>
    <property type="evidence" value="ECO:0007669"/>
    <property type="project" value="UniProtKB-KW"/>
</dbReference>
<feature type="transmembrane region" description="Helical" evidence="8">
    <location>
        <begin position="70"/>
        <end position="90"/>
    </location>
</feature>
<dbReference type="InterPro" id="IPR017825">
    <property type="entry name" value="Lycopene_cyclase_dom"/>
</dbReference>
<feature type="transmembrane region" description="Helical" evidence="8">
    <location>
        <begin position="111"/>
        <end position="127"/>
    </location>
</feature>
<feature type="transmembrane region" description="Helical" evidence="8">
    <location>
        <begin position="6"/>
        <end position="24"/>
    </location>
</feature>
<evidence type="ECO:0000256" key="7">
    <source>
        <dbReference type="ARBA" id="ARBA00023235"/>
    </source>
</evidence>
<dbReference type="EMBL" id="CP003390">
    <property type="protein sequence ID" value="AFI84638.1"/>
    <property type="molecule type" value="Genomic_DNA"/>
</dbReference>
<reference evidence="10 11" key="2">
    <citation type="journal article" date="2013" name="Int. J. Syst. Evol. Microbiol.">
        <title>Methylophaga nitratireducenticrescens sp. nov. and Methylophaga frappieri sp. nov., isolated from the biofilm of the methanol-fed denitrification system treating the seawater at the Montreal Biodome.</title>
        <authorList>
            <person name="Villeneuve C."/>
            <person name="Martineau C."/>
            <person name="Mauffrey F."/>
            <person name="Villemur R."/>
        </authorList>
    </citation>
    <scope>NUCLEOTIDE SEQUENCE [LARGE SCALE GENOMIC DNA]</scope>
    <source>
        <strain evidence="10 11">JAM1</strain>
    </source>
</reference>
<evidence type="ECO:0000259" key="9">
    <source>
        <dbReference type="Pfam" id="PF18916"/>
    </source>
</evidence>
<comment type="pathway">
    <text evidence="2">Carotenoid biosynthesis.</text>
</comment>
<dbReference type="HOGENOM" id="CLU_1179035_0_0_6"/>
<sequence>MNDQYVWLIWSLAFLIPWVAVYWTAPTYRSVMLKASLITMLFGLTEPIFVPEYWSPPSLFNLAIETGFDIESLIFCFGIGGIGAVAYNVVTRQRLQPIPLTARLSQRHNHHLFAITVPFIVFPVLMLFDWNPIYPAIMAMIAGGIANSWCRPDLALKSFWGSVLFLVYYAIFVLGLESIAPGYIERVWNLDALSGLFLIGTPLEELLFAASFGYYWTGIYEHLTWKNQVRFN</sequence>
<evidence type="ECO:0000256" key="1">
    <source>
        <dbReference type="ARBA" id="ARBA00004141"/>
    </source>
</evidence>
<dbReference type="GO" id="GO:0045436">
    <property type="term" value="F:lycopene beta cyclase activity"/>
    <property type="evidence" value="ECO:0007669"/>
    <property type="project" value="UniProtKB-ARBA"/>
</dbReference>
<dbReference type="Pfam" id="PF18916">
    <property type="entry name" value="Lycopene_cyc"/>
    <property type="match status" value="1"/>
</dbReference>
<feature type="transmembrane region" description="Helical" evidence="8">
    <location>
        <begin position="162"/>
        <end position="184"/>
    </location>
</feature>
<organism evidence="10 11">
    <name type="scientific">Methylophaga nitratireducenticrescens</name>
    <dbReference type="NCBI Taxonomy" id="754476"/>
    <lineage>
        <taxon>Bacteria</taxon>
        <taxon>Pseudomonadati</taxon>
        <taxon>Pseudomonadota</taxon>
        <taxon>Gammaproteobacteria</taxon>
        <taxon>Thiotrichales</taxon>
        <taxon>Piscirickettsiaceae</taxon>
        <taxon>Methylophaga</taxon>
    </lineage>
</organism>
<feature type="domain" description="Lycopene cyclase" evidence="9">
    <location>
        <begin position="131"/>
        <end position="223"/>
    </location>
</feature>
<evidence type="ECO:0000256" key="4">
    <source>
        <dbReference type="ARBA" id="ARBA00022746"/>
    </source>
</evidence>
<dbReference type="PATRIC" id="fig|754476.3.peg.1800"/>
<keyword evidence="7" id="KW-0413">Isomerase</keyword>
<keyword evidence="3 8" id="KW-0812">Transmembrane</keyword>
<keyword evidence="11" id="KW-1185">Reference proteome</keyword>
<dbReference type="OrthoDB" id="326714at2"/>
<comment type="subcellular location">
    <subcellularLocation>
        <location evidence="1">Membrane</location>
        <topology evidence="1">Multi-pass membrane protein</topology>
    </subcellularLocation>
</comment>
<evidence type="ECO:0000313" key="11">
    <source>
        <dbReference type="Proteomes" id="UP000009144"/>
    </source>
</evidence>
<dbReference type="eggNOG" id="ENOG502Z9F0">
    <property type="taxonomic scope" value="Bacteria"/>
</dbReference>
<dbReference type="RefSeq" id="WP_014707009.1">
    <property type="nucleotide sequence ID" value="NC_017857.3"/>
</dbReference>
<evidence type="ECO:0000256" key="3">
    <source>
        <dbReference type="ARBA" id="ARBA00022692"/>
    </source>
</evidence>
<dbReference type="Proteomes" id="UP000009144">
    <property type="component" value="Chromosome"/>
</dbReference>
<keyword evidence="5 8" id="KW-1133">Transmembrane helix</keyword>
<gene>
    <name evidence="10" type="ordered locus">Q7A_1820</name>
</gene>
<reference evidence="10 11" key="1">
    <citation type="journal article" date="2012" name="J. Bacteriol.">
        <title>Complete genome sequences of Methylophaga sp. strain JAM1 and Methylophaga sp. strain JAM7.</title>
        <authorList>
            <person name="Villeneuve C."/>
            <person name="Martineau C."/>
            <person name="Mauffrey F."/>
            <person name="Villemur R."/>
        </authorList>
    </citation>
    <scope>NUCLEOTIDE SEQUENCE [LARGE SCALE GENOMIC DNA]</scope>
    <source>
        <strain evidence="10 11">JAM1</strain>
    </source>
</reference>
<evidence type="ECO:0000256" key="2">
    <source>
        <dbReference type="ARBA" id="ARBA00004829"/>
    </source>
</evidence>
<dbReference type="GO" id="GO:0016872">
    <property type="term" value="F:intramolecular lyase activity"/>
    <property type="evidence" value="ECO:0007669"/>
    <property type="project" value="InterPro"/>
</dbReference>
<evidence type="ECO:0000313" key="10">
    <source>
        <dbReference type="EMBL" id="AFI84638.1"/>
    </source>
</evidence>
<dbReference type="GO" id="GO:0016020">
    <property type="term" value="C:membrane"/>
    <property type="evidence" value="ECO:0007669"/>
    <property type="project" value="UniProtKB-SubCell"/>
</dbReference>
<evidence type="ECO:0000256" key="8">
    <source>
        <dbReference type="SAM" id="Phobius"/>
    </source>
</evidence>
<dbReference type="KEGG" id="mej:Q7A_1820"/>